<dbReference type="EMBL" id="CP042467">
    <property type="protein sequence ID" value="QED30042.1"/>
    <property type="molecule type" value="Genomic_DNA"/>
</dbReference>
<dbReference type="KEGG" id="bbae:FRD01_22965"/>
<name>A0A5B8XVV8_9DELT</name>
<dbReference type="AlphaFoldDB" id="A0A5B8XVV8"/>
<evidence type="ECO:0000256" key="1">
    <source>
        <dbReference type="SAM" id="Phobius"/>
    </source>
</evidence>
<dbReference type="PANTHER" id="PTHR21530">
    <property type="entry name" value="PHEROMONE SHUTDOWN PROTEIN"/>
    <property type="match status" value="1"/>
</dbReference>
<evidence type="ECO:0000313" key="3">
    <source>
        <dbReference type="Proteomes" id="UP000321595"/>
    </source>
</evidence>
<accession>A0A5B8XVV8</accession>
<dbReference type="CDD" id="cd14726">
    <property type="entry name" value="TraB_PrgY-like"/>
    <property type="match status" value="1"/>
</dbReference>
<evidence type="ECO:0000313" key="2">
    <source>
        <dbReference type="EMBL" id="QED30042.1"/>
    </source>
</evidence>
<dbReference type="InterPro" id="IPR002816">
    <property type="entry name" value="TraB/PrgY/GumN_fam"/>
</dbReference>
<dbReference type="Pfam" id="PF01963">
    <property type="entry name" value="TraB_PrgY_gumN"/>
    <property type="match status" value="1"/>
</dbReference>
<protein>
    <recommendedName>
        <fullName evidence="4">TraB family protein</fullName>
    </recommendedName>
</protein>
<keyword evidence="1" id="KW-1133">Transmembrane helix</keyword>
<gene>
    <name evidence="2" type="ORF">FRD01_22965</name>
</gene>
<organism evidence="2 3">
    <name type="scientific">Microvenator marinus</name>
    <dbReference type="NCBI Taxonomy" id="2600177"/>
    <lineage>
        <taxon>Bacteria</taxon>
        <taxon>Deltaproteobacteria</taxon>
        <taxon>Bradymonadales</taxon>
        <taxon>Microvenatoraceae</taxon>
        <taxon>Microvenator</taxon>
    </lineage>
</organism>
<dbReference type="PANTHER" id="PTHR21530:SF7">
    <property type="entry name" value="TRAB DOMAIN-CONTAINING PROTEIN"/>
    <property type="match status" value="1"/>
</dbReference>
<dbReference type="RefSeq" id="WP_146963376.1">
    <property type="nucleotide sequence ID" value="NZ_CP042467.1"/>
</dbReference>
<dbReference type="InterPro" id="IPR046345">
    <property type="entry name" value="TraB_PrgY-like"/>
</dbReference>
<keyword evidence="3" id="KW-1185">Reference proteome</keyword>
<feature type="transmembrane region" description="Helical" evidence="1">
    <location>
        <begin position="398"/>
        <end position="423"/>
    </location>
</feature>
<evidence type="ECO:0008006" key="4">
    <source>
        <dbReference type="Google" id="ProtNLM"/>
    </source>
</evidence>
<sequence>MIETARESDIHVVSTDPLPEEPVRIVTHSVNPESNLVILAAELWMDTEATEALLKSLRQKKRKVFVEVSSMAQAKIAKSKKAAGLILSNICGGPFFEVEEAEELIAATANLRIPLIVRIKNADLEKPFPAMDGVVIDLLETPVEAFQTRLGEKEITVVGTSHASKESAKTVKFVVEALSPETICVELPPEGTELDVNLADAVKSSSAVMFATLINFANYQERMAQNVGSPLGADMQSAIDTAGELGADVVHIDRHPEITLSRIWWASPFWQRALLFLTSLTLRWRKLPDENSIEALKLEANLESVTQRFAQVLPAAKRVLIDERDLHMAQAIREVDTDSLVAVVGLGHLAGIRKALKSGEELPNTEAISPSPPIPYYLRPGALFGLLTSRLIKHPTPLTLIGLFIIDVAVIAFGFALVIYWLFIV</sequence>
<dbReference type="OrthoDB" id="9809330at2"/>
<keyword evidence="1" id="KW-0472">Membrane</keyword>
<proteinExistence type="predicted"/>
<dbReference type="Proteomes" id="UP000321595">
    <property type="component" value="Chromosome"/>
</dbReference>
<reference evidence="2 3" key="1">
    <citation type="submission" date="2019-08" db="EMBL/GenBank/DDBJ databases">
        <authorList>
            <person name="Liang Q."/>
        </authorList>
    </citation>
    <scope>NUCLEOTIDE SEQUENCE [LARGE SCALE GENOMIC DNA]</scope>
    <source>
        <strain evidence="2 3">V1718</strain>
    </source>
</reference>
<keyword evidence="1" id="KW-0812">Transmembrane</keyword>